<evidence type="ECO:0000256" key="8">
    <source>
        <dbReference type="RuleBase" id="RU363032"/>
    </source>
</evidence>
<dbReference type="Pfam" id="PF00528">
    <property type="entry name" value="BPD_transp_1"/>
    <property type="match status" value="1"/>
</dbReference>
<feature type="transmembrane region" description="Helical" evidence="8">
    <location>
        <begin position="100"/>
        <end position="122"/>
    </location>
</feature>
<evidence type="ECO:0000256" key="3">
    <source>
        <dbReference type="ARBA" id="ARBA00022448"/>
    </source>
</evidence>
<dbReference type="NCBIfam" id="TIGR01726">
    <property type="entry name" value="HEQRo_perm_3TM"/>
    <property type="match status" value="1"/>
</dbReference>
<evidence type="ECO:0000313" key="11">
    <source>
        <dbReference type="Proteomes" id="UP001209755"/>
    </source>
</evidence>
<name>A0ABT3H6S7_9HYPH</name>
<dbReference type="RefSeq" id="WP_264599761.1">
    <property type="nucleotide sequence ID" value="NZ_JAOQNS010000001.1"/>
</dbReference>
<evidence type="ECO:0000256" key="5">
    <source>
        <dbReference type="ARBA" id="ARBA00022692"/>
    </source>
</evidence>
<keyword evidence="3 8" id="KW-0813">Transport</keyword>
<keyword evidence="6 8" id="KW-1133">Transmembrane helix</keyword>
<dbReference type="SUPFAM" id="SSF161098">
    <property type="entry name" value="MetI-like"/>
    <property type="match status" value="1"/>
</dbReference>
<feature type="transmembrane region" description="Helical" evidence="8">
    <location>
        <begin position="35"/>
        <end position="57"/>
    </location>
</feature>
<protein>
    <submittedName>
        <fullName evidence="10">General L-amino acid transport system permease protein</fullName>
    </submittedName>
</protein>
<proteinExistence type="inferred from homology"/>
<comment type="similarity">
    <text evidence="2">Belongs to the binding-protein-dependent transport system permease family. HisMQ subfamily.</text>
</comment>
<evidence type="ECO:0000259" key="9">
    <source>
        <dbReference type="PROSITE" id="PS50928"/>
    </source>
</evidence>
<evidence type="ECO:0000313" key="10">
    <source>
        <dbReference type="EMBL" id="MCW2306093.1"/>
    </source>
</evidence>
<evidence type="ECO:0000256" key="6">
    <source>
        <dbReference type="ARBA" id="ARBA00022989"/>
    </source>
</evidence>
<keyword evidence="5 8" id="KW-0812">Transmembrane</keyword>
<feature type="transmembrane region" description="Helical" evidence="8">
    <location>
        <begin position="329"/>
        <end position="351"/>
    </location>
</feature>
<feature type="transmembrane region" description="Helical" evidence="8">
    <location>
        <begin position="205"/>
        <end position="226"/>
    </location>
</feature>
<feature type="transmembrane region" description="Helical" evidence="8">
    <location>
        <begin position="306"/>
        <end position="323"/>
    </location>
</feature>
<feature type="domain" description="ABC transmembrane type-1" evidence="9">
    <location>
        <begin position="160"/>
        <end position="349"/>
    </location>
</feature>
<feature type="transmembrane region" description="Helical" evidence="8">
    <location>
        <begin position="162"/>
        <end position="184"/>
    </location>
</feature>
<comment type="caution">
    <text evidence="10">The sequence shown here is derived from an EMBL/GenBank/DDBJ whole genome shotgun (WGS) entry which is preliminary data.</text>
</comment>
<dbReference type="InterPro" id="IPR010065">
    <property type="entry name" value="AA_ABC_transptr_permease_3TM"/>
</dbReference>
<dbReference type="InterPro" id="IPR035906">
    <property type="entry name" value="MetI-like_sf"/>
</dbReference>
<dbReference type="PANTHER" id="PTHR30614:SF41">
    <property type="entry name" value="INNER MEMBRANE AMINO-ACID ABC TRANSPORTER PERMEASE PROTEIN YHDY"/>
    <property type="match status" value="1"/>
</dbReference>
<feature type="transmembrane region" description="Helical" evidence="8">
    <location>
        <begin position="232"/>
        <end position="251"/>
    </location>
</feature>
<dbReference type="CDD" id="cd06261">
    <property type="entry name" value="TM_PBP2"/>
    <property type="match status" value="1"/>
</dbReference>
<feature type="transmembrane region" description="Helical" evidence="8">
    <location>
        <begin position="129"/>
        <end position="150"/>
    </location>
</feature>
<gene>
    <name evidence="10" type="ORF">M2319_000409</name>
</gene>
<evidence type="ECO:0000256" key="1">
    <source>
        <dbReference type="ARBA" id="ARBA00004429"/>
    </source>
</evidence>
<reference evidence="11" key="1">
    <citation type="submission" date="2023-07" db="EMBL/GenBank/DDBJ databases">
        <title>Genome sequencing of Purple Non-Sulfur Bacteria from various extreme environments.</title>
        <authorList>
            <person name="Mayer M."/>
        </authorList>
    </citation>
    <scope>NUCLEOTIDE SEQUENCE [LARGE SCALE GENOMIC DNA]</scope>
    <source>
        <strain evidence="11">DSM 17935</strain>
    </source>
</reference>
<keyword evidence="7 8" id="KW-0472">Membrane</keyword>
<dbReference type="PANTHER" id="PTHR30614">
    <property type="entry name" value="MEMBRANE COMPONENT OF AMINO ACID ABC TRANSPORTER"/>
    <property type="match status" value="1"/>
</dbReference>
<evidence type="ECO:0000256" key="7">
    <source>
        <dbReference type="ARBA" id="ARBA00023136"/>
    </source>
</evidence>
<dbReference type="InterPro" id="IPR043429">
    <property type="entry name" value="ArtM/GltK/GlnP/TcyL/YhdX-like"/>
</dbReference>
<keyword evidence="11" id="KW-1185">Reference proteome</keyword>
<evidence type="ECO:0000256" key="4">
    <source>
        <dbReference type="ARBA" id="ARBA00022475"/>
    </source>
</evidence>
<sequence length="366" mass="40524">MADTMLRTSGVSMEPPRQSALEKFRADYFGRPSDVILTLGGTALLVYIGWTLFQWAILDAAFSADVGPKACEAKAGACWSVIAARWRLMFFGLYPYEEHWRSGLACAIAIGVAILSCVPYFWAAKRLAIAWVLGFAAFVILMRGGIFGLSEVTEEQWGGLSLTIFIFAAVALIGMPLSILLALMRRSSTPFVSVPVGLLIDTVRSLPLITILFTVAVVVPILVPSWLQGEKLYRVIAGMALFFAAYQAEIIRSGIQSLSSGQDEAGRTLGLTYWQRMIYIVLPQAFRRALPPTINQMVITFKETSLIIIVGLFEFLASGNAAYGSGEWAFAYVEVYVFIAFVYFVFVFSLSRYGAYLERRMRIAQH</sequence>
<dbReference type="EMBL" id="JAOQNS010000001">
    <property type="protein sequence ID" value="MCW2306093.1"/>
    <property type="molecule type" value="Genomic_DNA"/>
</dbReference>
<dbReference type="InterPro" id="IPR000515">
    <property type="entry name" value="MetI-like"/>
</dbReference>
<organism evidence="10 11">
    <name type="scientific">Rhodobium gokarnense</name>
    <dbReference type="NCBI Taxonomy" id="364296"/>
    <lineage>
        <taxon>Bacteria</taxon>
        <taxon>Pseudomonadati</taxon>
        <taxon>Pseudomonadota</taxon>
        <taxon>Alphaproteobacteria</taxon>
        <taxon>Hyphomicrobiales</taxon>
        <taxon>Rhodobiaceae</taxon>
        <taxon>Rhodobium</taxon>
    </lineage>
</organism>
<keyword evidence="4" id="KW-1003">Cell membrane</keyword>
<dbReference type="PROSITE" id="PS50928">
    <property type="entry name" value="ABC_TM1"/>
    <property type="match status" value="1"/>
</dbReference>
<dbReference type="Proteomes" id="UP001209755">
    <property type="component" value="Unassembled WGS sequence"/>
</dbReference>
<dbReference type="Gene3D" id="1.10.3720.10">
    <property type="entry name" value="MetI-like"/>
    <property type="match status" value="1"/>
</dbReference>
<accession>A0ABT3H6S7</accession>
<evidence type="ECO:0000256" key="2">
    <source>
        <dbReference type="ARBA" id="ARBA00010072"/>
    </source>
</evidence>
<comment type="subcellular location">
    <subcellularLocation>
        <location evidence="1">Cell inner membrane</location>
        <topology evidence="1">Multi-pass membrane protein</topology>
    </subcellularLocation>
    <subcellularLocation>
        <location evidence="8">Cell membrane</location>
        <topology evidence="8">Multi-pass membrane protein</topology>
    </subcellularLocation>
</comment>